<evidence type="ECO:0000313" key="2">
    <source>
        <dbReference type="EMBL" id="EFC89020.1"/>
    </source>
</evidence>
<protein>
    <submittedName>
        <fullName evidence="2">Uncharacterized protein</fullName>
    </submittedName>
</protein>
<dbReference type="STRING" id="546266.NEIMUCOT_04682"/>
<dbReference type="RefSeq" id="WP_003742272.1">
    <property type="nucleotide sequence ID" value="NZ_ACDX02000005.1"/>
</dbReference>
<proteinExistence type="predicted"/>
<accession>D2ZVN9</accession>
<reference evidence="2 3" key="1">
    <citation type="submission" date="2009-10" db="EMBL/GenBank/DDBJ databases">
        <authorList>
            <person name="Weinstock G."/>
            <person name="Sodergren E."/>
            <person name="Clifton S."/>
            <person name="Fulton L."/>
            <person name="Fulton B."/>
            <person name="Courtney L."/>
            <person name="Fronick C."/>
            <person name="Harrison M."/>
            <person name="Strong C."/>
            <person name="Farmer C."/>
            <person name="Delahaunty K."/>
            <person name="Markovic C."/>
            <person name="Hall O."/>
            <person name="Minx P."/>
            <person name="Tomlinson C."/>
            <person name="Mitreva M."/>
            <person name="Nelson J."/>
            <person name="Hou S."/>
            <person name="Wollam A."/>
            <person name="Pepin K.H."/>
            <person name="Johnson M."/>
            <person name="Bhonagiri V."/>
            <person name="Nash W.E."/>
            <person name="Warren W."/>
            <person name="Chinwalla A."/>
            <person name="Mardis E.R."/>
            <person name="Wilson R.K."/>
        </authorList>
    </citation>
    <scope>NUCLEOTIDE SEQUENCE [LARGE SCALE GENOMIC DNA]</scope>
    <source>
        <strain evidence="3">ATCC 25996 / DSM 4631 / NCTC 10774 / M26</strain>
    </source>
</reference>
<gene>
    <name evidence="2" type="ORF">NEIMUCOT_04682</name>
</gene>
<evidence type="ECO:0000256" key="1">
    <source>
        <dbReference type="SAM" id="Phobius"/>
    </source>
</evidence>
<organism evidence="2 3">
    <name type="scientific">Neisseria mucosa (strain ATCC 25996 / DSM 4631 / NCTC 10774 / M26)</name>
    <dbReference type="NCBI Taxonomy" id="546266"/>
    <lineage>
        <taxon>Bacteria</taxon>
        <taxon>Pseudomonadati</taxon>
        <taxon>Pseudomonadota</taxon>
        <taxon>Betaproteobacteria</taxon>
        <taxon>Neisseriales</taxon>
        <taxon>Neisseriaceae</taxon>
        <taxon>Neisseria</taxon>
    </lineage>
</organism>
<keyword evidence="1" id="KW-1133">Transmembrane helix</keyword>
<dbReference type="eggNOG" id="ENOG5034BMJ">
    <property type="taxonomic scope" value="Bacteria"/>
</dbReference>
<feature type="transmembrane region" description="Helical" evidence="1">
    <location>
        <begin position="27"/>
        <end position="46"/>
    </location>
</feature>
<sequence length="222" mass="25603">MYHPKHTRKIKVKDNENTPWYKKSWKIIACVFTIIVTLVLNTPTVLKNIRVLPEEVDTTWGDFISWFKEDKEWSGYYSSFPEGIIDIEDMELSDVDMKIILYAKRGKIGGLIYTKKICSSFPSLGFLQFSGDVTLTGKSANEVVVWDVVGGKIREFAKINIERDKDVITIKPISGNVGLFPENARLGKHPDILPDIEEKEEPDEFKFSERCMEQIEKLRPRI</sequence>
<dbReference type="AlphaFoldDB" id="D2ZVN9"/>
<keyword evidence="1" id="KW-0472">Membrane</keyword>
<name>D2ZVN9_NEIM2</name>
<evidence type="ECO:0000313" key="3">
    <source>
        <dbReference type="Proteomes" id="UP000003344"/>
    </source>
</evidence>
<dbReference type="EMBL" id="ACDX02000005">
    <property type="protein sequence ID" value="EFC89020.1"/>
    <property type="molecule type" value="Genomic_DNA"/>
</dbReference>
<comment type="caution">
    <text evidence="2">The sequence shown here is derived from an EMBL/GenBank/DDBJ whole genome shotgun (WGS) entry which is preliminary data.</text>
</comment>
<dbReference type="Proteomes" id="UP000003344">
    <property type="component" value="Unassembled WGS sequence"/>
</dbReference>
<keyword evidence="1" id="KW-0812">Transmembrane</keyword>